<name>A0ABV4CXV3_9BACT</name>
<proteinExistence type="predicted"/>
<evidence type="ECO:0000313" key="2">
    <source>
        <dbReference type="Proteomes" id="UP001565200"/>
    </source>
</evidence>
<evidence type="ECO:0000313" key="1">
    <source>
        <dbReference type="EMBL" id="MEY8245365.1"/>
    </source>
</evidence>
<dbReference type="Proteomes" id="UP001565200">
    <property type="component" value="Unassembled WGS sequence"/>
</dbReference>
<organism evidence="1 2">
    <name type="scientific">Heminiphilus faecis</name>
    <dbReference type="NCBI Taxonomy" id="2601703"/>
    <lineage>
        <taxon>Bacteria</taxon>
        <taxon>Pseudomonadati</taxon>
        <taxon>Bacteroidota</taxon>
        <taxon>Bacteroidia</taxon>
        <taxon>Bacteroidales</taxon>
        <taxon>Muribaculaceae</taxon>
        <taxon>Heminiphilus</taxon>
    </lineage>
</organism>
<comment type="caution">
    <text evidence="1">The sequence shown here is derived from an EMBL/GenBank/DDBJ whole genome shotgun (WGS) entry which is preliminary data.</text>
</comment>
<dbReference type="RefSeq" id="WP_205523883.1">
    <property type="nucleotide sequence ID" value="NZ_JBCLPP010000016.1"/>
</dbReference>
<dbReference type="EMBL" id="JBCLPP010000016">
    <property type="protein sequence ID" value="MEY8245365.1"/>
    <property type="molecule type" value="Genomic_DNA"/>
</dbReference>
<keyword evidence="2" id="KW-1185">Reference proteome</keyword>
<protein>
    <submittedName>
        <fullName evidence="1">Uncharacterized protein</fullName>
    </submittedName>
</protein>
<gene>
    <name evidence="1" type="ORF">AAK873_07020</name>
</gene>
<accession>A0ABV4CXV3</accession>
<sequence length="52" mass="6062">MNCDYCRKKGSYICPQSRNHSGGWGWFPPSGCSYNFECRYKDSEGNCNYHIN</sequence>
<reference evidence="1 2" key="1">
    <citation type="submission" date="2024-03" db="EMBL/GenBank/DDBJ databases">
        <title>Mouse gut bacterial collection (mGBC) of GemPharmatech.</title>
        <authorList>
            <person name="He Y."/>
            <person name="Dong L."/>
            <person name="Wu D."/>
            <person name="Gao X."/>
            <person name="Lin Z."/>
        </authorList>
    </citation>
    <scope>NUCLEOTIDE SEQUENCE [LARGE SCALE GENOMIC DNA]</scope>
    <source>
        <strain evidence="1 2">54-13</strain>
    </source>
</reference>